<keyword evidence="5" id="KW-0507">mRNA processing</keyword>
<accession>A0A2J7Q6Y6</accession>
<dbReference type="EMBL" id="NEVH01017450">
    <property type="protein sequence ID" value="PNF24339.1"/>
    <property type="molecule type" value="Genomic_DNA"/>
</dbReference>
<dbReference type="AlphaFoldDB" id="A0A2J7Q6Y6"/>
<comment type="caution">
    <text evidence="9">The sequence shown here is derived from an EMBL/GenBank/DDBJ whole genome shotgun (WGS) entry which is preliminary data.</text>
</comment>
<dbReference type="GO" id="GO:0016607">
    <property type="term" value="C:nuclear speck"/>
    <property type="evidence" value="ECO:0007669"/>
    <property type="project" value="UniProtKB-SubCell"/>
</dbReference>
<evidence type="ECO:0000256" key="7">
    <source>
        <dbReference type="ARBA" id="ARBA00023242"/>
    </source>
</evidence>
<feature type="compositionally biased region" description="Basic and acidic residues" evidence="8">
    <location>
        <begin position="150"/>
        <end position="162"/>
    </location>
</feature>
<evidence type="ECO:0000313" key="9">
    <source>
        <dbReference type="EMBL" id="PNF24340.1"/>
    </source>
</evidence>
<evidence type="ECO:0000313" key="10">
    <source>
        <dbReference type="Proteomes" id="UP000235965"/>
    </source>
</evidence>
<dbReference type="InParanoid" id="A0A2J7Q6Y6"/>
<evidence type="ECO:0000256" key="3">
    <source>
        <dbReference type="ARBA" id="ARBA00006852"/>
    </source>
</evidence>
<feature type="compositionally biased region" description="Basic residues" evidence="8">
    <location>
        <begin position="100"/>
        <end position="134"/>
    </location>
</feature>
<dbReference type="STRING" id="105785.A0A2J7Q6Y6"/>
<comment type="similarity">
    <text evidence="3">Belongs to the ARL6IP4 family.</text>
</comment>
<evidence type="ECO:0000256" key="1">
    <source>
        <dbReference type="ARBA" id="ARBA00004324"/>
    </source>
</evidence>
<evidence type="ECO:0000256" key="4">
    <source>
        <dbReference type="ARBA" id="ARBA00017993"/>
    </source>
</evidence>
<sequence length="242" mass="27684">MTGRKRSCGSRSKSRSVSPDMTRHKKPSKGSSEQHELSKMAKHKHSSSTDIPTFGRSQVCSKSKKIRSKSRDSSQSSNTSADSQSDSSCSSRNSSPSKAKERKKLKKLEKKKKRKERKLKKKHKKEKRRHKKATKAATRNTEKTQNVKPEVPRDKESEEPADKLLMDRAKAMAPMTKEEWEKRQSVIRRVYDEETGRHRLIKGDGEVLEEIVSRDRHREINQQATRGDGAFFQATVAAKLNK</sequence>
<keyword evidence="10" id="KW-1185">Reference proteome</keyword>
<dbReference type="EMBL" id="NEVH01017450">
    <property type="protein sequence ID" value="PNF24341.1"/>
    <property type="molecule type" value="Genomic_DNA"/>
</dbReference>
<gene>
    <name evidence="9" type="ORF">B7P43_G11916</name>
</gene>
<keyword evidence="6" id="KW-0508">mRNA splicing</keyword>
<dbReference type="EMBL" id="NEVH01017450">
    <property type="protein sequence ID" value="PNF24340.1"/>
    <property type="molecule type" value="Genomic_DNA"/>
</dbReference>
<dbReference type="Proteomes" id="UP000235965">
    <property type="component" value="Unassembled WGS sequence"/>
</dbReference>
<feature type="compositionally biased region" description="Polar residues" evidence="8">
    <location>
        <begin position="48"/>
        <end position="60"/>
    </location>
</feature>
<dbReference type="EMBL" id="NEVH01017450">
    <property type="protein sequence ID" value="PNF24342.1"/>
    <property type="molecule type" value="Genomic_DNA"/>
</dbReference>
<evidence type="ECO:0000256" key="8">
    <source>
        <dbReference type="SAM" id="MobiDB-lite"/>
    </source>
</evidence>
<proteinExistence type="inferred from homology"/>
<comment type="subcellular location">
    <subcellularLocation>
        <location evidence="1">Nucleus speckle</location>
    </subcellularLocation>
    <subcellularLocation>
        <location evidence="2">Nucleus</location>
        <location evidence="2">Nucleolus</location>
    </subcellularLocation>
</comment>
<dbReference type="OrthoDB" id="48562at2759"/>
<evidence type="ECO:0000256" key="6">
    <source>
        <dbReference type="ARBA" id="ARBA00023187"/>
    </source>
</evidence>
<dbReference type="Pfam" id="PF10500">
    <property type="entry name" value="SR-25"/>
    <property type="match status" value="1"/>
</dbReference>
<feature type="compositionally biased region" description="Basic residues" evidence="8">
    <location>
        <begin position="1"/>
        <end position="14"/>
    </location>
</feature>
<feature type="compositionally biased region" description="Low complexity" evidence="8">
    <location>
        <begin position="73"/>
        <end position="97"/>
    </location>
</feature>
<organism evidence="9 10">
    <name type="scientific">Cryptotermes secundus</name>
    <dbReference type="NCBI Taxonomy" id="105785"/>
    <lineage>
        <taxon>Eukaryota</taxon>
        <taxon>Metazoa</taxon>
        <taxon>Ecdysozoa</taxon>
        <taxon>Arthropoda</taxon>
        <taxon>Hexapoda</taxon>
        <taxon>Insecta</taxon>
        <taxon>Pterygota</taxon>
        <taxon>Neoptera</taxon>
        <taxon>Polyneoptera</taxon>
        <taxon>Dictyoptera</taxon>
        <taxon>Blattodea</taxon>
        <taxon>Blattoidea</taxon>
        <taxon>Termitoidae</taxon>
        <taxon>Kalotermitidae</taxon>
        <taxon>Cryptotermitinae</taxon>
        <taxon>Cryptotermes</taxon>
    </lineage>
</organism>
<name>A0A2J7Q6Y6_9NEOP</name>
<reference evidence="9 10" key="1">
    <citation type="submission" date="2017-12" db="EMBL/GenBank/DDBJ databases">
        <title>Hemimetabolous genomes reveal molecular basis of termite eusociality.</title>
        <authorList>
            <person name="Harrison M.C."/>
            <person name="Jongepier E."/>
            <person name="Robertson H.M."/>
            <person name="Arning N."/>
            <person name="Bitard-Feildel T."/>
            <person name="Chao H."/>
            <person name="Childers C.P."/>
            <person name="Dinh H."/>
            <person name="Doddapaneni H."/>
            <person name="Dugan S."/>
            <person name="Gowin J."/>
            <person name="Greiner C."/>
            <person name="Han Y."/>
            <person name="Hu H."/>
            <person name="Hughes D.S.T."/>
            <person name="Huylmans A.-K."/>
            <person name="Kemena C."/>
            <person name="Kremer L.P.M."/>
            <person name="Lee S.L."/>
            <person name="Lopez-Ezquerra A."/>
            <person name="Mallet L."/>
            <person name="Monroy-Kuhn J.M."/>
            <person name="Moser A."/>
            <person name="Murali S.C."/>
            <person name="Muzny D.M."/>
            <person name="Otani S."/>
            <person name="Piulachs M.-D."/>
            <person name="Poelchau M."/>
            <person name="Qu J."/>
            <person name="Schaub F."/>
            <person name="Wada-Katsumata A."/>
            <person name="Worley K.C."/>
            <person name="Xie Q."/>
            <person name="Ylla G."/>
            <person name="Poulsen M."/>
            <person name="Gibbs R.A."/>
            <person name="Schal C."/>
            <person name="Richards S."/>
            <person name="Belles X."/>
            <person name="Korb J."/>
            <person name="Bornberg-Bauer E."/>
        </authorList>
    </citation>
    <scope>NUCLEOTIDE SEQUENCE [LARGE SCALE GENOMIC DNA]</scope>
    <source>
        <tissue evidence="9">Whole body</tissue>
    </source>
</reference>
<dbReference type="GO" id="GO:0005730">
    <property type="term" value="C:nucleolus"/>
    <property type="evidence" value="ECO:0007669"/>
    <property type="project" value="UniProtKB-SubCell"/>
</dbReference>
<dbReference type="GO" id="GO:0006397">
    <property type="term" value="P:mRNA processing"/>
    <property type="evidence" value="ECO:0007669"/>
    <property type="project" value="UniProtKB-KW"/>
</dbReference>
<dbReference type="GO" id="GO:0008380">
    <property type="term" value="P:RNA splicing"/>
    <property type="evidence" value="ECO:0007669"/>
    <property type="project" value="UniProtKB-KW"/>
</dbReference>
<evidence type="ECO:0000256" key="2">
    <source>
        <dbReference type="ARBA" id="ARBA00004604"/>
    </source>
</evidence>
<feature type="region of interest" description="Disordered" evidence="8">
    <location>
        <begin position="1"/>
        <end position="162"/>
    </location>
</feature>
<keyword evidence="7" id="KW-0539">Nucleus</keyword>
<dbReference type="InterPro" id="IPR019532">
    <property type="entry name" value="Nucl_RNA-splicing_assoc_SR-25"/>
</dbReference>
<protein>
    <recommendedName>
        <fullName evidence="4">ADP-ribosylation factor-like protein 6-interacting protein 4</fullName>
    </recommendedName>
</protein>
<evidence type="ECO:0000256" key="5">
    <source>
        <dbReference type="ARBA" id="ARBA00022664"/>
    </source>
</evidence>